<keyword evidence="1" id="KW-0677">Repeat</keyword>
<dbReference type="InterPro" id="IPR035896">
    <property type="entry name" value="AN1-like_Znf"/>
</dbReference>
<evidence type="ECO:0000256" key="3">
    <source>
        <dbReference type="PROSITE-ProRule" id="PRU00023"/>
    </source>
</evidence>
<dbReference type="PROSITE" id="PS50088">
    <property type="entry name" value="ANK_REPEAT"/>
    <property type="match status" value="1"/>
</dbReference>
<dbReference type="Gene3D" id="4.10.1110.10">
    <property type="entry name" value="AN1-like Zinc finger"/>
    <property type="match status" value="1"/>
</dbReference>
<dbReference type="EMBL" id="MLAK01000661">
    <property type="protein sequence ID" value="OHT08673.1"/>
    <property type="molecule type" value="Genomic_DNA"/>
</dbReference>
<dbReference type="RefSeq" id="XP_068361809.1">
    <property type="nucleotide sequence ID" value="XM_068502750.1"/>
</dbReference>
<protein>
    <submittedName>
        <fullName evidence="4">Uncharacterized protein</fullName>
    </submittedName>
</protein>
<dbReference type="OrthoDB" id="539213at2759"/>
<dbReference type="SMART" id="SM00248">
    <property type="entry name" value="ANK"/>
    <property type="match status" value="3"/>
</dbReference>
<reference evidence="4" key="1">
    <citation type="submission" date="2016-10" db="EMBL/GenBank/DDBJ databases">
        <authorList>
            <person name="Benchimol M."/>
            <person name="Almeida L.G."/>
            <person name="Vasconcelos A.T."/>
            <person name="Perreira-Neves A."/>
            <person name="Rosa I.A."/>
            <person name="Tasca T."/>
            <person name="Bogo M.R."/>
            <person name="de Souza W."/>
        </authorList>
    </citation>
    <scope>NUCLEOTIDE SEQUENCE [LARGE SCALE GENOMIC DNA]</scope>
    <source>
        <strain evidence="4">K</strain>
    </source>
</reference>
<dbReference type="AlphaFoldDB" id="A0A1J4KB80"/>
<dbReference type="InterPro" id="IPR036770">
    <property type="entry name" value="Ankyrin_rpt-contain_sf"/>
</dbReference>
<organism evidence="4 5">
    <name type="scientific">Tritrichomonas foetus</name>
    <dbReference type="NCBI Taxonomy" id="1144522"/>
    <lineage>
        <taxon>Eukaryota</taxon>
        <taxon>Metamonada</taxon>
        <taxon>Parabasalia</taxon>
        <taxon>Tritrichomonadida</taxon>
        <taxon>Tritrichomonadidae</taxon>
        <taxon>Tritrichomonas</taxon>
    </lineage>
</organism>
<feature type="repeat" description="ANK" evidence="3">
    <location>
        <begin position="122"/>
        <end position="154"/>
    </location>
</feature>
<proteinExistence type="predicted"/>
<dbReference type="PANTHER" id="PTHR24198:SF165">
    <property type="entry name" value="ANKYRIN REPEAT-CONTAINING PROTEIN-RELATED"/>
    <property type="match status" value="1"/>
</dbReference>
<accession>A0A1J4KB80</accession>
<dbReference type="Proteomes" id="UP000179807">
    <property type="component" value="Unassembled WGS sequence"/>
</dbReference>
<evidence type="ECO:0000256" key="2">
    <source>
        <dbReference type="ARBA" id="ARBA00023043"/>
    </source>
</evidence>
<dbReference type="VEuPathDB" id="TrichDB:TRFO_22763"/>
<evidence type="ECO:0000313" key="5">
    <source>
        <dbReference type="Proteomes" id="UP000179807"/>
    </source>
</evidence>
<dbReference type="GeneID" id="94837454"/>
<evidence type="ECO:0000256" key="1">
    <source>
        <dbReference type="ARBA" id="ARBA00022737"/>
    </source>
</evidence>
<evidence type="ECO:0000313" key="4">
    <source>
        <dbReference type="EMBL" id="OHT08673.1"/>
    </source>
</evidence>
<gene>
    <name evidence="4" type="ORF">TRFO_22763</name>
</gene>
<sequence>MSIDIAKQAIDNDNVFLLEHAPQIDLLISTHMTIQEKINDYRSSYKQLIQYAASKGKIKCFRFLYKKYLQIFNNLNSIFLPGRRDNILSLCVESNSLECLKYLIQATKILEPNFSFDVEDDFGQTPLYVAATNKNIEAIEILLDAGANILHESTKQKFIIIPFLIVCFWNNKDDIKIITSREDVKKQLEGFQEMKLNKNSMNVVHDESTPSDDIVSLMDFLGEKGITNARDALIETIVQIENVQSKATTIIEGVTDEPEESEKVPKNNKCSADKCDVKTGLNQCPYCMMMFCENHIEPSMHPCS</sequence>
<dbReference type="PANTHER" id="PTHR24198">
    <property type="entry name" value="ANKYRIN REPEAT AND PROTEIN KINASE DOMAIN-CONTAINING PROTEIN"/>
    <property type="match status" value="1"/>
</dbReference>
<name>A0A1J4KB80_9EUKA</name>
<dbReference type="Gene3D" id="1.25.40.20">
    <property type="entry name" value="Ankyrin repeat-containing domain"/>
    <property type="match status" value="1"/>
</dbReference>
<dbReference type="Pfam" id="PF12796">
    <property type="entry name" value="Ank_2"/>
    <property type="match status" value="1"/>
</dbReference>
<dbReference type="SUPFAM" id="SSF48403">
    <property type="entry name" value="Ankyrin repeat"/>
    <property type="match status" value="1"/>
</dbReference>
<keyword evidence="5" id="KW-1185">Reference proteome</keyword>
<comment type="caution">
    <text evidence="4">The sequence shown here is derived from an EMBL/GenBank/DDBJ whole genome shotgun (WGS) entry which is preliminary data.</text>
</comment>
<dbReference type="SUPFAM" id="SSF118310">
    <property type="entry name" value="AN1-like Zinc finger"/>
    <property type="match status" value="1"/>
</dbReference>
<keyword evidence="2 3" id="KW-0040">ANK repeat</keyword>
<dbReference type="InterPro" id="IPR002110">
    <property type="entry name" value="Ankyrin_rpt"/>
</dbReference>
<dbReference type="PROSITE" id="PS50297">
    <property type="entry name" value="ANK_REP_REGION"/>
    <property type="match status" value="1"/>
</dbReference>